<feature type="region of interest" description="Disordered" evidence="1">
    <location>
        <begin position="104"/>
        <end position="127"/>
    </location>
</feature>
<dbReference type="Proteomes" id="UP000297031">
    <property type="component" value="Chromosome"/>
</dbReference>
<dbReference type="KEGG" id="mgod:E7746_13945"/>
<dbReference type="OrthoDB" id="1092605at2"/>
<reference evidence="2 3" key="1">
    <citation type="submission" date="2019-02" db="EMBL/GenBank/DDBJ databases">
        <title>Isolation and identification of novel species under the genus Muribaculum.</title>
        <authorList>
            <person name="Miyake S."/>
            <person name="Ding Y."/>
            <person name="Low A."/>
            <person name="Soh M."/>
            <person name="Seedorf H."/>
        </authorList>
    </citation>
    <scope>NUCLEOTIDE SEQUENCE [LARGE SCALE GENOMIC DNA]</scope>
    <source>
        <strain evidence="2 3">TLL-A4</strain>
    </source>
</reference>
<proteinExistence type="predicted"/>
<gene>
    <name evidence="2" type="ORF">E7746_13945</name>
</gene>
<organism evidence="2 3">
    <name type="scientific">Muribaculum gordoncarteri</name>
    <dbReference type="NCBI Taxonomy" id="2530390"/>
    <lineage>
        <taxon>Bacteria</taxon>
        <taxon>Pseudomonadati</taxon>
        <taxon>Bacteroidota</taxon>
        <taxon>Bacteroidia</taxon>
        <taxon>Bacteroidales</taxon>
        <taxon>Muribaculaceae</taxon>
        <taxon>Muribaculum</taxon>
    </lineage>
</organism>
<dbReference type="EMBL" id="CP039393">
    <property type="protein sequence ID" value="QCD36899.1"/>
    <property type="molecule type" value="Genomic_DNA"/>
</dbReference>
<keyword evidence="2" id="KW-0238">DNA-binding</keyword>
<dbReference type="AlphaFoldDB" id="A0A4P7VRC5"/>
<dbReference type="RefSeq" id="WP_136411205.1">
    <property type="nucleotide sequence ID" value="NZ_CP039393.1"/>
</dbReference>
<sequence>MQQNDTHEADFKTAANAYVSLVEQRARSPGQYPTGNRPRLYFHGEPIILLEDIVTGLDVSEKTIRRYRDAGKIKVYESIEGNIKFVLQCDLDRFLENSFISSSHPDYKTVKKKSTNGGNANHTTTKS</sequence>
<evidence type="ECO:0000256" key="1">
    <source>
        <dbReference type="SAM" id="MobiDB-lite"/>
    </source>
</evidence>
<evidence type="ECO:0000313" key="2">
    <source>
        <dbReference type="EMBL" id="QCD36899.1"/>
    </source>
</evidence>
<keyword evidence="3" id="KW-1185">Reference proteome</keyword>
<accession>A0A4P7VRC5</accession>
<protein>
    <submittedName>
        <fullName evidence="2">DNA-binding protein</fullName>
    </submittedName>
</protein>
<feature type="compositionally biased region" description="Polar residues" evidence="1">
    <location>
        <begin position="115"/>
        <end position="127"/>
    </location>
</feature>
<name>A0A4P7VRC5_9BACT</name>
<dbReference type="GO" id="GO:0003677">
    <property type="term" value="F:DNA binding"/>
    <property type="evidence" value="ECO:0007669"/>
    <property type="project" value="UniProtKB-KW"/>
</dbReference>
<evidence type="ECO:0000313" key="3">
    <source>
        <dbReference type="Proteomes" id="UP000297031"/>
    </source>
</evidence>